<name>A0A7G1NVV0_9ACTN</name>
<keyword evidence="2" id="KW-1185">Reference proteome</keyword>
<dbReference type="Proteomes" id="UP000516444">
    <property type="component" value="Chromosome"/>
</dbReference>
<reference evidence="1 2" key="1">
    <citation type="journal article" date="2014" name="Int. J. Syst. Evol. Microbiol.">
        <title>Complete genome sequence of Corynebacterium casei LMG S-19264T (=DSM 44701T), isolated from a smear-ripened cheese.</title>
        <authorList>
            <consortium name="US DOE Joint Genome Institute (JGI-PGF)"/>
            <person name="Walter F."/>
            <person name="Albersmeier A."/>
            <person name="Kalinowski J."/>
            <person name="Ruckert C."/>
        </authorList>
    </citation>
    <scope>NUCLEOTIDE SEQUENCE [LARGE SCALE GENOMIC DNA]</scope>
    <source>
        <strain evidence="1 2">JCM 4677</strain>
    </source>
</reference>
<dbReference type="AlphaFoldDB" id="A0A7G1NVV0"/>
<proteinExistence type="predicted"/>
<dbReference type="KEGG" id="sgm:GCM10017557_14500"/>
<dbReference type="EMBL" id="AP023440">
    <property type="protein sequence ID" value="BCL26591.1"/>
    <property type="molecule type" value="Genomic_DNA"/>
</dbReference>
<accession>A0A7G1NVV0</accession>
<organism evidence="1 2">
    <name type="scientific">Streptomyces aurantiacus</name>
    <dbReference type="NCBI Taxonomy" id="47760"/>
    <lineage>
        <taxon>Bacteria</taxon>
        <taxon>Bacillati</taxon>
        <taxon>Actinomycetota</taxon>
        <taxon>Actinomycetes</taxon>
        <taxon>Kitasatosporales</taxon>
        <taxon>Streptomycetaceae</taxon>
        <taxon>Streptomyces</taxon>
        <taxon>Streptomyces aurantiacus group</taxon>
    </lineage>
</organism>
<evidence type="ECO:0000313" key="1">
    <source>
        <dbReference type="EMBL" id="BCL26591.1"/>
    </source>
</evidence>
<gene>
    <name evidence="1" type="ORF">GCM10017557_14500</name>
</gene>
<protein>
    <submittedName>
        <fullName evidence="1">Uncharacterized protein</fullName>
    </submittedName>
</protein>
<sequence length="108" mass="12046">MDGPGADGELRSFRSWLLETPDIRNHAKISWVTVDPDAGEMGAGTLETLQLITDNFWQIATFSLSYAAWRNTRAKSPRVTIEHDGKIVTVEGSDNDTIERIIQALTEE</sequence>
<evidence type="ECO:0000313" key="2">
    <source>
        <dbReference type="Proteomes" id="UP000516444"/>
    </source>
</evidence>
<dbReference type="InterPro" id="IPR045428">
    <property type="entry name" value="EACC1"/>
</dbReference>
<dbReference type="Pfam" id="PF19953">
    <property type="entry name" value="EACC1"/>
    <property type="match status" value="1"/>
</dbReference>